<organism evidence="1">
    <name type="scientific">Cyanobacterium aponinum AL20115</name>
    <dbReference type="NCBI Taxonomy" id="3090662"/>
    <lineage>
        <taxon>Bacteria</taxon>
        <taxon>Bacillati</taxon>
        <taxon>Cyanobacteriota</taxon>
        <taxon>Cyanophyceae</taxon>
        <taxon>Oscillatoriophycideae</taxon>
        <taxon>Chroococcales</taxon>
        <taxon>Geminocystaceae</taxon>
        <taxon>Cyanobacterium</taxon>
    </lineage>
</organism>
<name>A0AAF0ZDU5_9CHRO</name>
<evidence type="ECO:0000313" key="1">
    <source>
        <dbReference type="EMBL" id="WPF87212.1"/>
    </source>
</evidence>
<reference evidence="1" key="1">
    <citation type="submission" date="2023-11" db="EMBL/GenBank/DDBJ databases">
        <title>Genome sequence of Cyanobacterium aponinum BCRC AL20115.</title>
        <authorList>
            <person name="Chang H.-Y."/>
            <person name="Lin K.-M."/>
            <person name="Hsueh H.-T."/>
            <person name="Chu H.-A."/>
            <person name="Kuo C.-H."/>
        </authorList>
    </citation>
    <scope>NUCLEOTIDE SEQUENCE</scope>
    <source>
        <strain evidence="1">AL20115</strain>
    </source>
</reference>
<dbReference type="EMBL" id="CP138348">
    <property type="protein sequence ID" value="WPF87212.1"/>
    <property type="molecule type" value="Genomic_DNA"/>
</dbReference>
<dbReference type="AlphaFoldDB" id="A0AAF0ZDU5"/>
<protein>
    <submittedName>
        <fullName evidence="1">Uncharacterized protein</fullName>
    </submittedName>
</protein>
<dbReference type="RefSeq" id="WP_196215571.1">
    <property type="nucleotide sequence ID" value="NZ_CP138348.1"/>
</dbReference>
<accession>A0AAF0ZDU5</accession>
<sequence>MSIIEKTKVNYPLSSNFVILYIGRLWEEFVINPDWFCLRMKVKPQ</sequence>
<gene>
    <name evidence="1" type="ORF">SAY89_10370</name>
</gene>
<proteinExistence type="predicted"/>